<gene>
    <name evidence="3" type="ORF">MEBOL_008074</name>
</gene>
<dbReference type="GO" id="GO:0000166">
    <property type="term" value="F:nucleotide binding"/>
    <property type="evidence" value="ECO:0007669"/>
    <property type="project" value="UniProtKB-KW"/>
</dbReference>
<evidence type="ECO:0008006" key="5">
    <source>
        <dbReference type="Google" id="ProtNLM"/>
    </source>
</evidence>
<feature type="binding site" evidence="2">
    <location>
        <position position="88"/>
    </location>
    <ligand>
        <name>7-chloro-L-tryptophan</name>
        <dbReference type="ChEBI" id="CHEBI:58713"/>
    </ligand>
</feature>
<dbReference type="InterPro" id="IPR033856">
    <property type="entry name" value="Trp_halogen"/>
</dbReference>
<dbReference type="KEGG" id="mbd:MEBOL_008074"/>
<dbReference type="EMBL" id="CP022163">
    <property type="protein sequence ID" value="ATB34569.1"/>
    <property type="molecule type" value="Genomic_DNA"/>
</dbReference>
<name>A0A250IS48_9BACT</name>
<dbReference type="Proteomes" id="UP000217289">
    <property type="component" value="Chromosome"/>
</dbReference>
<feature type="active site" evidence="1">
    <location>
        <position position="88"/>
    </location>
</feature>
<dbReference type="PANTHER" id="PTHR43747:SF4">
    <property type="entry name" value="FLAVIN-DEPENDENT TRYPTOPHAN HALOGENASE"/>
    <property type="match status" value="1"/>
</dbReference>
<reference evidence="3 4" key="1">
    <citation type="submission" date="2017-06" db="EMBL/GenBank/DDBJ databases">
        <authorList>
            <person name="Kim H.J."/>
            <person name="Triplett B.A."/>
        </authorList>
    </citation>
    <scope>NUCLEOTIDE SEQUENCE [LARGE SCALE GENOMIC DNA]</scope>
    <source>
        <strain evidence="3 4">DSM 14713</strain>
    </source>
</reference>
<dbReference type="GO" id="GO:0004497">
    <property type="term" value="F:monooxygenase activity"/>
    <property type="evidence" value="ECO:0007669"/>
    <property type="project" value="InterPro"/>
</dbReference>
<dbReference type="InterPro" id="IPR050816">
    <property type="entry name" value="Flavin-dep_Halogenase_NPB"/>
</dbReference>
<evidence type="ECO:0000313" key="3">
    <source>
        <dbReference type="EMBL" id="ATB34569.1"/>
    </source>
</evidence>
<keyword evidence="2" id="KW-0274">FAD</keyword>
<feature type="binding site" evidence="2">
    <location>
        <position position="347"/>
    </location>
    <ligand>
        <name>FAD</name>
        <dbReference type="ChEBI" id="CHEBI:57692"/>
    </ligand>
</feature>
<dbReference type="InterPro" id="IPR006905">
    <property type="entry name" value="Flavin_halogenase"/>
</dbReference>
<proteinExistence type="predicted"/>
<dbReference type="InterPro" id="IPR036188">
    <property type="entry name" value="FAD/NAD-bd_sf"/>
</dbReference>
<accession>A0A250IS48</accession>
<evidence type="ECO:0000313" key="4">
    <source>
        <dbReference type="Proteomes" id="UP000217289"/>
    </source>
</evidence>
<sequence>MNTNQIPDDNDGRVRNLIIVGGGSSGWIAAAYLSKALNFNVNITLIESANIGRIGVGEATIPTIKEELFDFLGVPEEEWMTECKASYKLGIRFQNWKKPASEGGDHYYHNFGEMPVVKGVPLSHVWMYKHQQQGFAKTLDYSCYSASPICDAMKSPRYMDGTKALHYAYHFDALLVSEFLKKWSIARGLTHITDDIIGTDLSETGDIQALRGASGRKYEADLYIDCTGFAGLLIEKALGEPKVTFHDCLLTDRAVAINIPSDSAAEGIRPFTTASAFSSGWTWEIPLNNRSGNGYVYSSAFQTAEDAEREVRAWFGKKADKVDVRHIKFISGRRRRSWVKNCVSIGLSSSFLEPLESTGLYFVYAALYQLMACFPNKDIDPALRNKFNERVSYMVDDVRDFIVLHFCTSPRTDTPYWRANQNELKLPDTLKEALELQKAGIPIRKSYHSNNSLYDSFEAGFDRFWTNSNFQSIFAGVNYLPKQPMPLLRHRPDILLEAERVFDDIQKKTDQMMAQLPSQYDYLASLYTKGKTGEQAVRSVQQAG</sequence>
<feature type="binding site" evidence="2">
    <location>
        <position position="356"/>
    </location>
    <ligand>
        <name>L-tryptophan</name>
        <dbReference type="ChEBI" id="CHEBI:57912"/>
    </ligand>
</feature>
<evidence type="ECO:0000256" key="1">
    <source>
        <dbReference type="PIRSR" id="PIRSR011396-1"/>
    </source>
</evidence>
<dbReference type="OrthoDB" id="8868802at2"/>
<dbReference type="PIRSF" id="PIRSF011396">
    <property type="entry name" value="Trp_halogenase"/>
    <property type="match status" value="1"/>
</dbReference>
<dbReference type="RefSeq" id="WP_095982453.1">
    <property type="nucleotide sequence ID" value="NZ_CP022163.1"/>
</dbReference>
<dbReference type="Pfam" id="PF04820">
    <property type="entry name" value="Trp_halogenase"/>
    <property type="match status" value="1"/>
</dbReference>
<keyword evidence="2" id="KW-0547">Nucleotide-binding</keyword>
<dbReference type="Gene3D" id="3.50.50.60">
    <property type="entry name" value="FAD/NAD(P)-binding domain"/>
    <property type="match status" value="1"/>
</dbReference>
<keyword evidence="2" id="KW-0285">Flavoprotein</keyword>
<dbReference type="PANTHER" id="PTHR43747">
    <property type="entry name" value="FAD-BINDING PROTEIN"/>
    <property type="match status" value="1"/>
</dbReference>
<protein>
    <recommendedName>
        <fullName evidence="5">Tryptophan halogenase</fullName>
    </recommendedName>
</protein>
<dbReference type="SUPFAM" id="SSF51905">
    <property type="entry name" value="FAD/NAD(P)-binding domain"/>
    <property type="match status" value="1"/>
</dbReference>
<evidence type="ECO:0000256" key="2">
    <source>
        <dbReference type="PIRSR" id="PIRSR011396-2"/>
    </source>
</evidence>
<keyword evidence="4" id="KW-1185">Reference proteome</keyword>
<organism evidence="3 4">
    <name type="scientific">Melittangium boletus DSM 14713</name>
    <dbReference type="NCBI Taxonomy" id="1294270"/>
    <lineage>
        <taxon>Bacteria</taxon>
        <taxon>Pseudomonadati</taxon>
        <taxon>Myxococcota</taxon>
        <taxon>Myxococcia</taxon>
        <taxon>Myxococcales</taxon>
        <taxon>Cystobacterineae</taxon>
        <taxon>Archangiaceae</taxon>
        <taxon>Melittangium</taxon>
    </lineage>
</organism>
<dbReference type="AlphaFoldDB" id="A0A250IS48"/>